<dbReference type="InterPro" id="IPR011051">
    <property type="entry name" value="RmlC_Cupin_sf"/>
</dbReference>
<dbReference type="PROSITE" id="PS01124">
    <property type="entry name" value="HTH_ARAC_FAMILY_2"/>
    <property type="match status" value="1"/>
</dbReference>
<dbReference type="SUPFAM" id="SSF46689">
    <property type="entry name" value="Homeodomain-like"/>
    <property type="match status" value="2"/>
</dbReference>
<dbReference type="Gene3D" id="1.10.10.60">
    <property type="entry name" value="Homeodomain-like"/>
    <property type="match status" value="2"/>
</dbReference>
<evidence type="ECO:0000256" key="3">
    <source>
        <dbReference type="ARBA" id="ARBA00023163"/>
    </source>
</evidence>
<dbReference type="SMART" id="SM00342">
    <property type="entry name" value="HTH_ARAC"/>
    <property type="match status" value="1"/>
</dbReference>
<evidence type="ECO:0000256" key="1">
    <source>
        <dbReference type="ARBA" id="ARBA00023015"/>
    </source>
</evidence>
<dbReference type="InterPro" id="IPR009057">
    <property type="entry name" value="Homeodomain-like_sf"/>
</dbReference>
<comment type="caution">
    <text evidence="5">The sequence shown here is derived from an EMBL/GenBank/DDBJ whole genome shotgun (WGS) entry which is preliminary data.</text>
</comment>
<keyword evidence="2" id="KW-0238">DNA-binding</keyword>
<dbReference type="InterPro" id="IPR014710">
    <property type="entry name" value="RmlC-like_jellyroll"/>
</dbReference>
<dbReference type="InterPro" id="IPR013096">
    <property type="entry name" value="Cupin_2"/>
</dbReference>
<protein>
    <submittedName>
        <fullName evidence="5">AraC family transcriptional regulator</fullName>
    </submittedName>
</protein>
<keyword evidence="6" id="KW-1185">Reference proteome</keyword>
<accession>A0ABS8GX25</accession>
<dbReference type="PANTHER" id="PTHR43280:SF34">
    <property type="entry name" value="ARAC-FAMILY TRANSCRIPTIONAL REGULATOR"/>
    <property type="match status" value="1"/>
</dbReference>
<dbReference type="Gene3D" id="2.60.120.10">
    <property type="entry name" value="Jelly Rolls"/>
    <property type="match status" value="1"/>
</dbReference>
<evidence type="ECO:0000313" key="6">
    <source>
        <dbReference type="Proteomes" id="UP001197770"/>
    </source>
</evidence>
<dbReference type="PANTHER" id="PTHR43280">
    <property type="entry name" value="ARAC-FAMILY TRANSCRIPTIONAL REGULATOR"/>
    <property type="match status" value="1"/>
</dbReference>
<dbReference type="Proteomes" id="UP001197770">
    <property type="component" value="Unassembled WGS sequence"/>
</dbReference>
<keyword evidence="1" id="KW-0805">Transcription regulation</keyword>
<evidence type="ECO:0000256" key="2">
    <source>
        <dbReference type="ARBA" id="ARBA00023125"/>
    </source>
</evidence>
<dbReference type="Pfam" id="PF07883">
    <property type="entry name" value="Cupin_2"/>
    <property type="match status" value="1"/>
</dbReference>
<dbReference type="RefSeq" id="WP_228231259.1">
    <property type="nucleotide sequence ID" value="NZ_JAJGMW010000025.1"/>
</dbReference>
<proteinExistence type="predicted"/>
<sequence length="280" mass="32763">MKILPFKVPKPGKESLVYQEDREMRFYDKLHEHEEIQISYILKGRGSLILGDTVNEYKPGDILIIGEKIPHVFRSDSDLQEESVMYSLFFTKSSFGKDFFNLSDLTGVENFFKKSDHGMKIASQQDLLYKKFEMLKGQNRMQRLATFLQILDILIHAESTPLSSFIYQKPYSDDEGKRMNDVLQFTLDNFQENIALEEVAEKANMSKNAFCRYFKKRTNKTYFQFLIDLRIEQACKLLYNKKDLSIGAISELSGFPNVANFNRKFKELKHMTPSEYRANI</sequence>
<name>A0ABS8GX25_9FLAO</name>
<evidence type="ECO:0000259" key="4">
    <source>
        <dbReference type="PROSITE" id="PS01124"/>
    </source>
</evidence>
<reference evidence="5 6" key="1">
    <citation type="submission" date="2021-11" db="EMBL/GenBank/DDBJ databases">
        <title>Seasonal and diel survey of microbial diversity of the Tyrrhenian coast.</title>
        <authorList>
            <person name="Gattoni G."/>
            <person name="Corral P."/>
        </authorList>
    </citation>
    <scope>NUCLEOTIDE SEQUENCE [LARGE SCALE GENOMIC DNA]</scope>
    <source>
        <strain evidence="5 6">Mr9</strain>
    </source>
</reference>
<organism evidence="5 6">
    <name type="scientific">Leeuwenhoekiella parthenopeia</name>
    <dbReference type="NCBI Taxonomy" id="2890320"/>
    <lineage>
        <taxon>Bacteria</taxon>
        <taxon>Pseudomonadati</taxon>
        <taxon>Bacteroidota</taxon>
        <taxon>Flavobacteriia</taxon>
        <taxon>Flavobacteriales</taxon>
        <taxon>Flavobacteriaceae</taxon>
        <taxon>Leeuwenhoekiella</taxon>
    </lineage>
</organism>
<feature type="domain" description="HTH araC/xylS-type" evidence="4">
    <location>
        <begin position="180"/>
        <end position="279"/>
    </location>
</feature>
<dbReference type="EMBL" id="JAJGMW010000025">
    <property type="protein sequence ID" value="MCC4214195.1"/>
    <property type="molecule type" value="Genomic_DNA"/>
</dbReference>
<gene>
    <name evidence="5" type="ORF">LLW17_15820</name>
</gene>
<evidence type="ECO:0000313" key="5">
    <source>
        <dbReference type="EMBL" id="MCC4214195.1"/>
    </source>
</evidence>
<dbReference type="InterPro" id="IPR018060">
    <property type="entry name" value="HTH_AraC"/>
</dbReference>
<keyword evidence="3" id="KW-0804">Transcription</keyword>
<dbReference type="Pfam" id="PF12833">
    <property type="entry name" value="HTH_18"/>
    <property type="match status" value="1"/>
</dbReference>
<dbReference type="SUPFAM" id="SSF51182">
    <property type="entry name" value="RmlC-like cupins"/>
    <property type="match status" value="1"/>
</dbReference>